<dbReference type="GO" id="GO:0016020">
    <property type="term" value="C:membrane"/>
    <property type="evidence" value="ECO:0007669"/>
    <property type="project" value="GOC"/>
</dbReference>
<dbReference type="PANTHER" id="PTHR43378:SF2">
    <property type="entry name" value="UDP-3-O-ACYLGLUCOSAMINE N-ACYLTRANSFERASE 1, MITOCHONDRIAL-RELATED"/>
    <property type="match status" value="1"/>
</dbReference>
<dbReference type="InterPro" id="IPR001451">
    <property type="entry name" value="Hexapep"/>
</dbReference>
<accession>A0A8J7WBA4</accession>
<gene>
    <name evidence="7" type="ORF">KB874_09575</name>
</gene>
<dbReference type="GO" id="GO:0016410">
    <property type="term" value="F:N-acyltransferase activity"/>
    <property type="evidence" value="ECO:0007669"/>
    <property type="project" value="InterPro"/>
</dbReference>
<dbReference type="InterPro" id="IPR007691">
    <property type="entry name" value="LpxD"/>
</dbReference>
<dbReference type="NCBIfam" id="NF002060">
    <property type="entry name" value="PRK00892.1"/>
    <property type="match status" value="1"/>
</dbReference>
<sequence>MSDTRPTYSLAEIAASLGLTAVGDTALRVSGVAEPALAGPDQIALAMKPDYAAALSQGQARAAMLWDGADWKSYGLKGAILSPRPRHALSGLSAMMDPGQGYAPGIHPSAIVEDGAVLGEDVSVGPFAYIAAGARVGAGSVIAGHVHVGRDVTLGEGALIHVGARLMAGVTAGARLIVQPGAVIGGDGYSFVTPEVSGVERARASLGRDTGAASQPWARIHSLGAVTLGDDVEVGANSTIDRGTVRDTIVGSGTKIDSLVQVGHNVVVGRDVLLCAQVGLAGTSTIGDGAVLGGKSGVSDNTNIGAGAILGGATIALSNVPPGRVMLGYPAMKMDTQIEVTKGLRRLPRLFREVADLKAAMARLRGSD</sequence>
<keyword evidence="2" id="KW-0441">Lipid A biosynthesis</keyword>
<evidence type="ECO:0000256" key="3">
    <source>
        <dbReference type="ARBA" id="ARBA00022679"/>
    </source>
</evidence>
<keyword evidence="4" id="KW-0677">Repeat</keyword>
<organism evidence="7 8">
    <name type="scientific">Thetidibacter halocola</name>
    <dbReference type="NCBI Taxonomy" id="2827239"/>
    <lineage>
        <taxon>Bacteria</taxon>
        <taxon>Pseudomonadati</taxon>
        <taxon>Pseudomonadota</taxon>
        <taxon>Alphaproteobacteria</taxon>
        <taxon>Rhodobacterales</taxon>
        <taxon>Roseobacteraceae</taxon>
        <taxon>Thetidibacter</taxon>
    </lineage>
</organism>
<evidence type="ECO:0000256" key="2">
    <source>
        <dbReference type="ARBA" id="ARBA00022556"/>
    </source>
</evidence>
<evidence type="ECO:0000256" key="5">
    <source>
        <dbReference type="ARBA" id="ARBA00023098"/>
    </source>
</evidence>
<dbReference type="GO" id="GO:0103118">
    <property type="term" value="F:UDP-3-O-[(3R)-3-hydroxyacyl]-glucosamine N-acyltransferase activity"/>
    <property type="evidence" value="ECO:0007669"/>
    <property type="project" value="UniProtKB-EC"/>
</dbReference>
<keyword evidence="6 7" id="KW-0012">Acyltransferase</keyword>
<keyword evidence="8" id="KW-1185">Reference proteome</keyword>
<evidence type="ECO:0000256" key="4">
    <source>
        <dbReference type="ARBA" id="ARBA00022737"/>
    </source>
</evidence>
<evidence type="ECO:0000256" key="1">
    <source>
        <dbReference type="ARBA" id="ARBA00022516"/>
    </source>
</evidence>
<dbReference type="EC" id="2.3.1.191" evidence="7"/>
<dbReference type="InterPro" id="IPR018357">
    <property type="entry name" value="Hexapep_transf_CS"/>
</dbReference>
<name>A0A8J7WBA4_9RHOB</name>
<keyword evidence="1" id="KW-0444">Lipid biosynthesis</keyword>
<dbReference type="Pfam" id="PF00132">
    <property type="entry name" value="Hexapep"/>
    <property type="match status" value="1"/>
</dbReference>
<keyword evidence="3 7" id="KW-0808">Transferase</keyword>
<protein>
    <submittedName>
        <fullName evidence="7">UDP-3-O-(3-hydroxymyristoyl)glucosamine N-acyltransferase</fullName>
        <ecNumber evidence="7">2.3.1.191</ecNumber>
    </submittedName>
</protein>
<dbReference type="InterPro" id="IPR011004">
    <property type="entry name" value="Trimer_LpxA-like_sf"/>
</dbReference>
<evidence type="ECO:0000313" key="8">
    <source>
        <dbReference type="Proteomes" id="UP000681356"/>
    </source>
</evidence>
<keyword evidence="5" id="KW-0443">Lipid metabolism</keyword>
<proteinExistence type="predicted"/>
<dbReference type="EMBL" id="JAGTUU010000003">
    <property type="protein sequence ID" value="MBS0124385.1"/>
    <property type="molecule type" value="Genomic_DNA"/>
</dbReference>
<evidence type="ECO:0000313" key="7">
    <source>
        <dbReference type="EMBL" id="MBS0124385.1"/>
    </source>
</evidence>
<evidence type="ECO:0000256" key="6">
    <source>
        <dbReference type="ARBA" id="ARBA00023315"/>
    </source>
</evidence>
<dbReference type="RefSeq" id="WP_212536333.1">
    <property type="nucleotide sequence ID" value="NZ_JAGTUU010000003.1"/>
</dbReference>
<dbReference type="GO" id="GO:0009245">
    <property type="term" value="P:lipid A biosynthetic process"/>
    <property type="evidence" value="ECO:0007669"/>
    <property type="project" value="UniProtKB-KW"/>
</dbReference>
<comment type="caution">
    <text evidence="7">The sequence shown here is derived from an EMBL/GenBank/DDBJ whole genome shotgun (WGS) entry which is preliminary data.</text>
</comment>
<dbReference type="SUPFAM" id="SSF51161">
    <property type="entry name" value="Trimeric LpxA-like enzymes"/>
    <property type="match status" value="1"/>
</dbReference>
<dbReference type="AlphaFoldDB" id="A0A8J7WBA4"/>
<dbReference type="Gene3D" id="3.40.1390.10">
    <property type="entry name" value="MurE/MurF, N-terminal domain"/>
    <property type="match status" value="1"/>
</dbReference>
<dbReference type="CDD" id="cd03352">
    <property type="entry name" value="LbH_LpxD"/>
    <property type="match status" value="1"/>
</dbReference>
<dbReference type="PANTHER" id="PTHR43378">
    <property type="entry name" value="UDP-3-O-ACYLGLUCOSAMINE N-ACYLTRANSFERASE"/>
    <property type="match status" value="1"/>
</dbReference>
<reference evidence="7" key="1">
    <citation type="submission" date="2021-04" db="EMBL/GenBank/DDBJ databases">
        <authorList>
            <person name="Yoon J."/>
        </authorList>
    </citation>
    <scope>NUCLEOTIDE SEQUENCE</scope>
    <source>
        <strain evidence="7">KMU-90</strain>
    </source>
</reference>
<dbReference type="Gene3D" id="2.160.10.10">
    <property type="entry name" value="Hexapeptide repeat proteins"/>
    <property type="match status" value="1"/>
</dbReference>
<dbReference type="PROSITE" id="PS00101">
    <property type="entry name" value="HEXAPEP_TRANSFERASES"/>
    <property type="match status" value="2"/>
</dbReference>
<dbReference type="Proteomes" id="UP000681356">
    <property type="component" value="Unassembled WGS sequence"/>
</dbReference>